<feature type="domain" description="Glycosyltransferase 2-like" evidence="1">
    <location>
        <begin position="5"/>
        <end position="142"/>
    </location>
</feature>
<name>A0A926EU14_9FIRM</name>
<dbReference type="InterPro" id="IPR011990">
    <property type="entry name" value="TPR-like_helical_dom_sf"/>
</dbReference>
<evidence type="ECO:0000259" key="1">
    <source>
        <dbReference type="Pfam" id="PF00535"/>
    </source>
</evidence>
<organism evidence="2 3">
    <name type="scientific">Youxingia wuxianensis</name>
    <dbReference type="NCBI Taxonomy" id="2763678"/>
    <lineage>
        <taxon>Bacteria</taxon>
        <taxon>Bacillati</taxon>
        <taxon>Bacillota</taxon>
        <taxon>Clostridia</taxon>
        <taxon>Eubacteriales</taxon>
        <taxon>Oscillospiraceae</taxon>
        <taxon>Youxingia</taxon>
    </lineage>
</organism>
<sequence length="359" mass="41737">MITLSLCMIVKNEEAVLARCLSSVKEVMDEIIIVDTGSQDSTVEIARQFTDKVYSFPWVDDFSAARNFSFSKAAMQYLFWMDADDILLPQDRENLFSLKETLDPSIDLVMMKYHVAFDGQGNPVFSYYRERMLRRAKQYRWQGAIHEAITPEGNILYSEIALTHRKIGAGDPDRNLRIFEKMIKEGKKLVPRENYYYGRELYYHGQYQQAAYILSRYLDTPGGWIENQITACQDLANCYYHLGKPQQALDSLLRSFSFDTPRAEICCDIGKHFFQQEKYAQAAFWYETAAKRPKEERNGGFIQPDCYGYLPYLQLCLCYYRLGDLSLAKEYNEKAAQCKPADPAVIYNRNFFSSLDLEK</sequence>
<protein>
    <submittedName>
        <fullName evidence="2">Glycosyltransferase</fullName>
    </submittedName>
</protein>
<evidence type="ECO:0000313" key="3">
    <source>
        <dbReference type="Proteomes" id="UP000623678"/>
    </source>
</evidence>
<dbReference type="Proteomes" id="UP000623678">
    <property type="component" value="Unassembled WGS sequence"/>
</dbReference>
<keyword evidence="3" id="KW-1185">Reference proteome</keyword>
<proteinExistence type="predicted"/>
<reference evidence="2" key="1">
    <citation type="submission" date="2020-08" db="EMBL/GenBank/DDBJ databases">
        <title>Genome public.</title>
        <authorList>
            <person name="Liu C."/>
            <person name="Sun Q."/>
        </authorList>
    </citation>
    <scope>NUCLEOTIDE SEQUENCE</scope>
    <source>
        <strain evidence="2">NSJ-64</strain>
    </source>
</reference>
<dbReference type="RefSeq" id="WP_262395994.1">
    <property type="nucleotide sequence ID" value="NZ_JACRTD010000009.1"/>
</dbReference>
<dbReference type="AlphaFoldDB" id="A0A926EU14"/>
<dbReference type="SUPFAM" id="SSF53448">
    <property type="entry name" value="Nucleotide-diphospho-sugar transferases"/>
    <property type="match status" value="1"/>
</dbReference>
<dbReference type="Gene3D" id="1.25.40.10">
    <property type="entry name" value="Tetratricopeptide repeat domain"/>
    <property type="match status" value="1"/>
</dbReference>
<dbReference type="EMBL" id="JACRTD010000009">
    <property type="protein sequence ID" value="MBC8586270.1"/>
    <property type="molecule type" value="Genomic_DNA"/>
</dbReference>
<dbReference type="InterPro" id="IPR001173">
    <property type="entry name" value="Glyco_trans_2-like"/>
</dbReference>
<dbReference type="InterPro" id="IPR019734">
    <property type="entry name" value="TPR_rpt"/>
</dbReference>
<dbReference type="CDD" id="cd02511">
    <property type="entry name" value="Beta4Glucosyltransferase"/>
    <property type="match status" value="1"/>
</dbReference>
<dbReference type="InterPro" id="IPR029044">
    <property type="entry name" value="Nucleotide-diphossugar_trans"/>
</dbReference>
<dbReference type="Gene3D" id="3.90.550.10">
    <property type="entry name" value="Spore Coat Polysaccharide Biosynthesis Protein SpsA, Chain A"/>
    <property type="match status" value="1"/>
</dbReference>
<dbReference type="SUPFAM" id="SSF48452">
    <property type="entry name" value="TPR-like"/>
    <property type="match status" value="1"/>
</dbReference>
<comment type="caution">
    <text evidence="2">The sequence shown here is derived from an EMBL/GenBank/DDBJ whole genome shotgun (WGS) entry which is preliminary data.</text>
</comment>
<evidence type="ECO:0000313" key="2">
    <source>
        <dbReference type="EMBL" id="MBC8586270.1"/>
    </source>
</evidence>
<dbReference type="PANTHER" id="PTHR43630">
    <property type="entry name" value="POLY-BETA-1,6-N-ACETYL-D-GLUCOSAMINE SYNTHASE"/>
    <property type="match status" value="1"/>
</dbReference>
<dbReference type="SMART" id="SM00028">
    <property type="entry name" value="TPR"/>
    <property type="match status" value="3"/>
</dbReference>
<accession>A0A926EU14</accession>
<dbReference type="Pfam" id="PF00535">
    <property type="entry name" value="Glycos_transf_2"/>
    <property type="match status" value="1"/>
</dbReference>
<dbReference type="PANTHER" id="PTHR43630:SF2">
    <property type="entry name" value="GLYCOSYLTRANSFERASE"/>
    <property type="match status" value="1"/>
</dbReference>
<gene>
    <name evidence="2" type="ORF">H8705_11835</name>
</gene>